<proteinExistence type="predicted"/>
<dbReference type="Proteomes" id="UP000294360">
    <property type="component" value="Plasmid 3"/>
</dbReference>
<geneLocation type="plasmid" evidence="1 2">
    <name>3</name>
</geneLocation>
<name>A0A4U8Z7I5_METTU</name>
<evidence type="ECO:0000313" key="2">
    <source>
        <dbReference type="Proteomes" id="UP000294360"/>
    </source>
</evidence>
<evidence type="ECO:0000313" key="1">
    <source>
        <dbReference type="EMBL" id="VFU17438.1"/>
    </source>
</evidence>
<dbReference type="KEGG" id="mtun:MTUNDRAET4_0033.2"/>
<dbReference type="EMBL" id="LR536452">
    <property type="protein sequence ID" value="VFU17438.1"/>
    <property type="molecule type" value="Genomic_DNA"/>
</dbReference>
<reference evidence="1 2" key="1">
    <citation type="submission" date="2019-03" db="EMBL/GenBank/DDBJ databases">
        <authorList>
            <person name="Kox A.R. M."/>
        </authorList>
    </citation>
    <scope>NUCLEOTIDE SEQUENCE [LARGE SCALE GENOMIC DNA]</scope>
    <source>
        <strain evidence="1">MTUNDRAET4 annotated genome</strain>
        <plasmid evidence="2">3</plasmid>
    </source>
</reference>
<organism evidence="1 2">
    <name type="scientific">Methylocella tundrae</name>
    <dbReference type="NCBI Taxonomy" id="227605"/>
    <lineage>
        <taxon>Bacteria</taxon>
        <taxon>Pseudomonadati</taxon>
        <taxon>Pseudomonadota</taxon>
        <taxon>Alphaproteobacteria</taxon>
        <taxon>Hyphomicrobiales</taxon>
        <taxon>Beijerinckiaceae</taxon>
        <taxon>Methylocella</taxon>
    </lineage>
</organism>
<accession>A0A4U8Z7I5</accession>
<dbReference type="AlphaFoldDB" id="A0A4U8Z7I5"/>
<sequence>MTSSKALLLDLKPCQLTGFSANSRHSQVSGLHSDVSDECLWTFQFASNAAPEHSICPRSGG</sequence>
<gene>
    <name evidence="1" type="ORF">MTUNDRAET4_0033</name>
</gene>
<keyword evidence="1" id="KW-0614">Plasmid</keyword>
<protein>
    <submittedName>
        <fullName evidence="1">Uncharacterized protein</fullName>
    </submittedName>
</protein>